<comment type="caution">
    <text evidence="2">The sequence shown here is derived from an EMBL/GenBank/DDBJ whole genome shotgun (WGS) entry which is preliminary data.</text>
</comment>
<protein>
    <submittedName>
        <fullName evidence="2">Uncharacterized protein</fullName>
    </submittedName>
</protein>
<organism evidence="2 3">
    <name type="scientific">Actinomadura montaniterrae</name>
    <dbReference type="NCBI Taxonomy" id="1803903"/>
    <lineage>
        <taxon>Bacteria</taxon>
        <taxon>Bacillati</taxon>
        <taxon>Actinomycetota</taxon>
        <taxon>Actinomycetes</taxon>
        <taxon>Streptosporangiales</taxon>
        <taxon>Thermomonosporaceae</taxon>
        <taxon>Actinomadura</taxon>
    </lineage>
</organism>
<feature type="transmembrane region" description="Helical" evidence="1">
    <location>
        <begin position="21"/>
        <end position="41"/>
    </location>
</feature>
<feature type="transmembrane region" description="Helical" evidence="1">
    <location>
        <begin position="61"/>
        <end position="84"/>
    </location>
</feature>
<gene>
    <name evidence="2" type="ORF">F9B16_22380</name>
</gene>
<proteinExistence type="predicted"/>
<dbReference type="OrthoDB" id="3693513at2"/>
<dbReference type="RefSeq" id="WP_151542065.1">
    <property type="nucleotide sequence ID" value="NZ_WBMR01000065.1"/>
</dbReference>
<dbReference type="Proteomes" id="UP000483004">
    <property type="component" value="Unassembled WGS sequence"/>
</dbReference>
<keyword evidence="1" id="KW-0812">Transmembrane</keyword>
<evidence type="ECO:0000313" key="2">
    <source>
        <dbReference type="EMBL" id="KAB2379003.1"/>
    </source>
</evidence>
<name>A0A6L3VTL6_9ACTN</name>
<sequence>MTKTKERERAEVEPPKRRHRVFPWVFLGVQIIFLVWIITGANSGGDCPAGQQNACDAGTTIGVGLIIGLWVAVDIILALTYLMFRVFRK</sequence>
<keyword evidence="1" id="KW-0472">Membrane</keyword>
<accession>A0A6L3VTL6</accession>
<keyword evidence="1" id="KW-1133">Transmembrane helix</keyword>
<keyword evidence="3" id="KW-1185">Reference proteome</keyword>
<evidence type="ECO:0000256" key="1">
    <source>
        <dbReference type="SAM" id="Phobius"/>
    </source>
</evidence>
<dbReference type="EMBL" id="WBMR01000065">
    <property type="protein sequence ID" value="KAB2379003.1"/>
    <property type="molecule type" value="Genomic_DNA"/>
</dbReference>
<dbReference type="AlphaFoldDB" id="A0A6L3VTL6"/>
<evidence type="ECO:0000313" key="3">
    <source>
        <dbReference type="Proteomes" id="UP000483004"/>
    </source>
</evidence>
<reference evidence="2 3" key="1">
    <citation type="submission" date="2019-09" db="EMBL/GenBank/DDBJ databases">
        <title>Actinomadura physcomitrii sp. nov., a novel actinomycete isolated from moss [Physcomitrium sphaericum (Ludw) Fuernr].</title>
        <authorList>
            <person name="Liu C."/>
            <person name="Zhuang X."/>
        </authorList>
    </citation>
    <scope>NUCLEOTIDE SEQUENCE [LARGE SCALE GENOMIC DNA]</scope>
    <source>
        <strain evidence="2 3">CYP1-1B</strain>
    </source>
</reference>